<name>A0ABQ0AW52_9FIRM</name>
<dbReference type="PANTHER" id="PTHR30126:SF40">
    <property type="entry name" value="HTH-TYPE TRANSCRIPTIONAL REGULATOR GLTR"/>
    <property type="match status" value="1"/>
</dbReference>
<dbReference type="InterPro" id="IPR005119">
    <property type="entry name" value="LysR_subst-bd"/>
</dbReference>
<dbReference type="InterPro" id="IPR000847">
    <property type="entry name" value="LysR_HTH_N"/>
</dbReference>
<evidence type="ECO:0000256" key="3">
    <source>
        <dbReference type="ARBA" id="ARBA00023125"/>
    </source>
</evidence>
<gene>
    <name evidence="6" type="ORF">F130042H8_13060</name>
</gene>
<dbReference type="InterPro" id="IPR036388">
    <property type="entry name" value="WH-like_DNA-bd_sf"/>
</dbReference>
<evidence type="ECO:0000256" key="4">
    <source>
        <dbReference type="ARBA" id="ARBA00023163"/>
    </source>
</evidence>
<feature type="domain" description="HTH lysR-type" evidence="5">
    <location>
        <begin position="1"/>
        <end position="58"/>
    </location>
</feature>
<comment type="caution">
    <text evidence="6">The sequence shown here is derived from an EMBL/GenBank/DDBJ whole genome shotgun (WGS) entry which is preliminary data.</text>
</comment>
<dbReference type="CDD" id="cd05466">
    <property type="entry name" value="PBP2_LTTR_substrate"/>
    <property type="match status" value="1"/>
</dbReference>
<evidence type="ECO:0000256" key="1">
    <source>
        <dbReference type="ARBA" id="ARBA00009437"/>
    </source>
</evidence>
<proteinExistence type="inferred from homology"/>
<evidence type="ECO:0000313" key="7">
    <source>
        <dbReference type="Proteomes" id="UP001600894"/>
    </source>
</evidence>
<dbReference type="RefSeq" id="WP_178302558.1">
    <property type="nucleotide sequence ID" value="NZ_BAABXL010000001.1"/>
</dbReference>
<dbReference type="EMBL" id="BAABXL010000001">
    <property type="protein sequence ID" value="GAA6268246.1"/>
    <property type="molecule type" value="Genomic_DNA"/>
</dbReference>
<dbReference type="PROSITE" id="PS50931">
    <property type="entry name" value="HTH_LYSR"/>
    <property type="match status" value="1"/>
</dbReference>
<reference evidence="6 7" key="1">
    <citation type="submission" date="2024-04" db="EMBL/GenBank/DDBJ databases">
        <title>Defined microbial consortia suppress multidrug-resistant proinflammatory Enterobacteriaceae via ecological control.</title>
        <authorList>
            <person name="Furuichi M."/>
            <person name="Kawaguchi T."/>
            <person name="Pust M."/>
            <person name="Yasuma K."/>
            <person name="Plichta D."/>
            <person name="Hasegawa N."/>
            <person name="Ohya T."/>
            <person name="Bhattarai S."/>
            <person name="Sasajima S."/>
            <person name="Aoto Y."/>
            <person name="Tuganbaev T."/>
            <person name="Yaginuma M."/>
            <person name="Ueda M."/>
            <person name="Okahashi N."/>
            <person name="Amafuji K."/>
            <person name="Kiridooshi Y."/>
            <person name="Sugita K."/>
            <person name="Strazar M."/>
            <person name="Skelly A."/>
            <person name="Suda W."/>
            <person name="Hattori M."/>
            <person name="Nakamoto N."/>
            <person name="Caballero S."/>
            <person name="Norman J."/>
            <person name="Olle B."/>
            <person name="Tanoue T."/>
            <person name="Arita M."/>
            <person name="Bucci V."/>
            <person name="Atarashi K."/>
            <person name="Xavier R."/>
            <person name="Honda K."/>
        </authorList>
    </citation>
    <scope>NUCLEOTIDE SEQUENCE [LARGE SCALE GENOMIC DNA]</scope>
    <source>
        <strain evidence="7">f13</strain>
    </source>
</reference>
<protein>
    <submittedName>
        <fullName evidence="6">LysR family transcriptional regulator</fullName>
    </submittedName>
</protein>
<dbReference type="InterPro" id="IPR036390">
    <property type="entry name" value="WH_DNA-bd_sf"/>
</dbReference>
<keyword evidence="4" id="KW-0804">Transcription</keyword>
<keyword evidence="2" id="KW-0805">Transcription regulation</keyword>
<dbReference type="PANTHER" id="PTHR30126">
    <property type="entry name" value="HTH-TYPE TRANSCRIPTIONAL REGULATOR"/>
    <property type="match status" value="1"/>
</dbReference>
<evidence type="ECO:0000256" key="2">
    <source>
        <dbReference type="ARBA" id="ARBA00023015"/>
    </source>
</evidence>
<dbReference type="Gene3D" id="3.40.190.290">
    <property type="match status" value="1"/>
</dbReference>
<keyword evidence="3" id="KW-0238">DNA-binding</keyword>
<dbReference type="Pfam" id="PF00126">
    <property type="entry name" value="HTH_1"/>
    <property type="match status" value="1"/>
</dbReference>
<dbReference type="Proteomes" id="UP001600894">
    <property type="component" value="Unassembled WGS sequence"/>
</dbReference>
<dbReference type="SUPFAM" id="SSF46785">
    <property type="entry name" value="Winged helix' DNA-binding domain"/>
    <property type="match status" value="1"/>
</dbReference>
<organism evidence="6 7">
    <name type="scientific">Enterocloster alcoholdehydrogenati</name>
    <dbReference type="NCBI Taxonomy" id="2547410"/>
    <lineage>
        <taxon>Bacteria</taxon>
        <taxon>Bacillati</taxon>
        <taxon>Bacillota</taxon>
        <taxon>Clostridia</taxon>
        <taxon>Lachnospirales</taxon>
        <taxon>Lachnospiraceae</taxon>
        <taxon>Enterocloster</taxon>
    </lineage>
</organism>
<dbReference type="Gene3D" id="1.10.10.10">
    <property type="entry name" value="Winged helix-like DNA-binding domain superfamily/Winged helix DNA-binding domain"/>
    <property type="match status" value="1"/>
</dbReference>
<keyword evidence="7" id="KW-1185">Reference proteome</keyword>
<accession>A0ABQ0AW52</accession>
<evidence type="ECO:0000313" key="6">
    <source>
        <dbReference type="EMBL" id="GAA6268246.1"/>
    </source>
</evidence>
<dbReference type="SUPFAM" id="SSF53850">
    <property type="entry name" value="Periplasmic binding protein-like II"/>
    <property type="match status" value="1"/>
</dbReference>
<evidence type="ECO:0000259" key="5">
    <source>
        <dbReference type="PROSITE" id="PS50931"/>
    </source>
</evidence>
<dbReference type="Pfam" id="PF03466">
    <property type="entry name" value="LysR_substrate"/>
    <property type="match status" value="1"/>
</dbReference>
<dbReference type="PRINTS" id="PR00039">
    <property type="entry name" value="HTHLYSR"/>
</dbReference>
<sequence length="310" mass="36148">MNVKEQQYVCELARCRNLTKAAQNLFISQPALSIYISNLENSLGVKLFERIGKSFILTYAGERYVETAKKMLDLNEGFEQELQEIVGEYKGCVRLGMQTRRSAYFLPPLIAAYEKEFEHITVDIRTGNYEYLCRQLKEHQLDLIICNRSDADMSAMKVYPIFEEMLLIAVPVCHPLNEKAVYVPGRRYRYLDIACLQGETLILQRPMQSIRRDVDRLLRERQVVPGRIRELESIETAMQFVAENLGVGFNREGYSYEMSYNKRVNYYGILNQNDTVTLMLAHRKNLALTKPICRMIDMLLERAGEYYQQN</sequence>
<comment type="similarity">
    <text evidence="1">Belongs to the LysR transcriptional regulatory family.</text>
</comment>